<organism evidence="1 2">
    <name type="scientific">Methylobacterium hispanicum</name>
    <dbReference type="NCBI Taxonomy" id="270350"/>
    <lineage>
        <taxon>Bacteria</taxon>
        <taxon>Pseudomonadati</taxon>
        <taxon>Pseudomonadota</taxon>
        <taxon>Alphaproteobacteria</taxon>
        <taxon>Hyphomicrobiales</taxon>
        <taxon>Methylobacteriaceae</taxon>
        <taxon>Methylobacterium</taxon>
    </lineage>
</organism>
<reference evidence="1" key="1">
    <citation type="journal article" date="2016" name="Front. Microbiol.">
        <title>Genome Sequence of the Piezophilic, Mesophilic Sulfate-Reducing Bacterium Desulfovibrio indicus J2T.</title>
        <authorList>
            <person name="Cao J."/>
            <person name="Maignien L."/>
            <person name="Shao Z."/>
            <person name="Alain K."/>
            <person name="Jebbar M."/>
        </authorList>
    </citation>
    <scope>NUCLEOTIDE SEQUENCE</scope>
    <source>
        <strain evidence="1">DSM 16372</strain>
    </source>
</reference>
<dbReference type="EMBL" id="BPQO01000004">
    <property type="protein sequence ID" value="GJD87795.1"/>
    <property type="molecule type" value="Genomic_DNA"/>
</dbReference>
<reference evidence="1" key="2">
    <citation type="submission" date="2021-08" db="EMBL/GenBank/DDBJ databases">
        <authorList>
            <person name="Tani A."/>
            <person name="Ola A."/>
            <person name="Ogura Y."/>
            <person name="Katsura K."/>
            <person name="Hayashi T."/>
        </authorList>
    </citation>
    <scope>NUCLEOTIDE SEQUENCE</scope>
    <source>
        <strain evidence="1">DSM 16372</strain>
    </source>
</reference>
<gene>
    <name evidence="1" type="ORF">BHAOGJBA_1300</name>
</gene>
<name>A0AAV4ZJ08_9HYPH</name>
<protein>
    <submittedName>
        <fullName evidence="1">Uncharacterized protein</fullName>
    </submittedName>
</protein>
<evidence type="ECO:0000313" key="1">
    <source>
        <dbReference type="EMBL" id="GJD87795.1"/>
    </source>
</evidence>
<comment type="caution">
    <text evidence="1">The sequence shown here is derived from an EMBL/GenBank/DDBJ whole genome shotgun (WGS) entry which is preliminary data.</text>
</comment>
<dbReference type="Proteomes" id="UP001055247">
    <property type="component" value="Unassembled WGS sequence"/>
</dbReference>
<proteinExistence type="predicted"/>
<sequence length="70" mass="7244">MSVEACSRTGALTKGCVGSETTLRPLALEAWSSATADVRKACLDDARGAAEPVGVLFACLRAQDPAARHL</sequence>
<accession>A0AAV4ZJ08</accession>
<keyword evidence="2" id="KW-1185">Reference proteome</keyword>
<evidence type="ECO:0000313" key="2">
    <source>
        <dbReference type="Proteomes" id="UP001055247"/>
    </source>
</evidence>
<dbReference type="AlphaFoldDB" id="A0AAV4ZJ08"/>